<protein>
    <submittedName>
        <fullName evidence="1">Cardiolipin synthase ClsB</fullName>
        <ecNumber evidence="1">2.7.8.-</ecNumber>
    </submittedName>
</protein>
<gene>
    <name evidence="1" type="primary">clsB</name>
    <name evidence="1" type="ORF">RV045_07975</name>
</gene>
<organism evidence="1 2">
    <name type="scientific">Amphibiibacter pelophylacis</name>
    <dbReference type="NCBI Taxonomy" id="1799477"/>
    <lineage>
        <taxon>Bacteria</taxon>
        <taxon>Pseudomonadati</taxon>
        <taxon>Pseudomonadota</taxon>
        <taxon>Betaproteobacteria</taxon>
        <taxon>Burkholderiales</taxon>
        <taxon>Sphaerotilaceae</taxon>
        <taxon>Amphibiibacter</taxon>
    </lineage>
</organism>
<accession>A0ACC6P2F1</accession>
<evidence type="ECO:0000313" key="2">
    <source>
        <dbReference type="Proteomes" id="UP001364695"/>
    </source>
</evidence>
<keyword evidence="1" id="KW-0808">Transferase</keyword>
<comment type="caution">
    <text evidence="1">The sequence shown here is derived from an EMBL/GenBank/DDBJ whole genome shotgun (WGS) entry which is preliminary data.</text>
</comment>
<dbReference type="EC" id="2.7.8.-" evidence="1"/>
<keyword evidence="2" id="KW-1185">Reference proteome</keyword>
<dbReference type="Proteomes" id="UP001364695">
    <property type="component" value="Unassembled WGS sequence"/>
</dbReference>
<sequence length="465" mass="51197">MTPTPRYSACTDLRLLHGGDELFPAMASAINAAQEQVLIATYIWLDDPGLEPLLAALLAAAGRGVRVRLLVDGFGSRRALPVLRERMRHPQIRLMVFRPVTRLWTAWLRPNQLRRLHQKLCVIDDTTAFVGGINLLDDRHDLRHGWSEFPRLDFAVAVQGPVVAQVEQGLLQLMGLMKSGESGWWRELLLLLSSQPAYKQVSETLAEALATAKRRWRQWRRRLRPPGPSSHPATHPPAASPADQPVASRKPVDAANVVVPAPPPAAPTCSAGPRAAFIERRNHPRHRRPIEQAYISAIEAAQERIALISPYFYPSSAFLQALQAAARRGVQVRLLMQGRTDYRIAADAARAMYPALLPCGVAIFEYQRAFLHAKIAVIDGRWSTVGSSNIDPISMLLNLEANLAIHDAAFAADLEAAFEQALKHATPVTALPGVSRGPLAWLRRALLAWVARVYLGVAGAGGTRY</sequence>
<dbReference type="EMBL" id="JAWDIE010000010">
    <property type="protein sequence ID" value="MEJ7138368.1"/>
    <property type="molecule type" value="Genomic_DNA"/>
</dbReference>
<name>A0ACC6P2F1_9BURK</name>
<evidence type="ECO:0000313" key="1">
    <source>
        <dbReference type="EMBL" id="MEJ7138368.1"/>
    </source>
</evidence>
<reference evidence="1" key="1">
    <citation type="submission" date="2023-10" db="EMBL/GenBank/DDBJ databases">
        <title>Amphibacter perezi, gen. nov., sp. nov. a novel taxa of the family Comamonadaceae, class Betaproteobacteria isolated from the skin microbiota of Pelophylax perezi from different populations.</title>
        <authorList>
            <person name="Costa S."/>
            <person name="Proenca D.N."/>
            <person name="Lopes I."/>
            <person name="Morais P.V."/>
        </authorList>
    </citation>
    <scope>NUCLEOTIDE SEQUENCE</scope>
    <source>
        <strain evidence="1">SL12-8</strain>
    </source>
</reference>
<proteinExistence type="predicted"/>